<evidence type="ECO:0000313" key="2">
    <source>
        <dbReference type="Proteomes" id="UP000324222"/>
    </source>
</evidence>
<proteinExistence type="predicted"/>
<protein>
    <submittedName>
        <fullName evidence="1">Uncharacterized protein</fullName>
    </submittedName>
</protein>
<gene>
    <name evidence="1" type="ORF">E2C01_005772</name>
</gene>
<keyword evidence="2" id="KW-1185">Reference proteome</keyword>
<dbReference type="AlphaFoldDB" id="A0A5B7D019"/>
<accession>A0A5B7D019</accession>
<evidence type="ECO:0000313" key="1">
    <source>
        <dbReference type="EMBL" id="MPC13053.1"/>
    </source>
</evidence>
<name>A0A5B7D019_PORTR</name>
<dbReference type="EMBL" id="VSRR010000255">
    <property type="protein sequence ID" value="MPC13053.1"/>
    <property type="molecule type" value="Genomic_DNA"/>
</dbReference>
<comment type="caution">
    <text evidence="1">The sequence shown here is derived from an EMBL/GenBank/DDBJ whole genome shotgun (WGS) entry which is preliminary data.</text>
</comment>
<dbReference type="Proteomes" id="UP000324222">
    <property type="component" value="Unassembled WGS sequence"/>
</dbReference>
<reference evidence="1 2" key="1">
    <citation type="submission" date="2019-05" db="EMBL/GenBank/DDBJ databases">
        <title>Another draft genome of Portunus trituberculatus and its Hox gene families provides insights of decapod evolution.</title>
        <authorList>
            <person name="Jeong J.-H."/>
            <person name="Song I."/>
            <person name="Kim S."/>
            <person name="Choi T."/>
            <person name="Kim D."/>
            <person name="Ryu S."/>
            <person name="Kim W."/>
        </authorList>
    </citation>
    <scope>NUCLEOTIDE SEQUENCE [LARGE SCALE GENOMIC DNA]</scope>
    <source>
        <tissue evidence="1">Muscle</tissue>
    </source>
</reference>
<sequence length="86" mass="9717">MGSYTGGHIALPTLWNHSRQSHLMSLHAGFLRMPSNSQQETSTYHSYEFCGCPLGLLHAKDSTQGLEQEVEKCSDWEGIVKKERDH</sequence>
<organism evidence="1 2">
    <name type="scientific">Portunus trituberculatus</name>
    <name type="common">Swimming crab</name>
    <name type="synonym">Neptunus trituberculatus</name>
    <dbReference type="NCBI Taxonomy" id="210409"/>
    <lineage>
        <taxon>Eukaryota</taxon>
        <taxon>Metazoa</taxon>
        <taxon>Ecdysozoa</taxon>
        <taxon>Arthropoda</taxon>
        <taxon>Crustacea</taxon>
        <taxon>Multicrustacea</taxon>
        <taxon>Malacostraca</taxon>
        <taxon>Eumalacostraca</taxon>
        <taxon>Eucarida</taxon>
        <taxon>Decapoda</taxon>
        <taxon>Pleocyemata</taxon>
        <taxon>Brachyura</taxon>
        <taxon>Eubrachyura</taxon>
        <taxon>Portunoidea</taxon>
        <taxon>Portunidae</taxon>
        <taxon>Portuninae</taxon>
        <taxon>Portunus</taxon>
    </lineage>
</organism>